<feature type="region of interest" description="Disordered" evidence="1">
    <location>
        <begin position="508"/>
        <end position="556"/>
    </location>
</feature>
<dbReference type="EMBL" id="JASZZN010000008">
    <property type="protein sequence ID" value="MDM4016357.1"/>
    <property type="molecule type" value="Genomic_DNA"/>
</dbReference>
<sequence length="775" mass="83081">MTVIGPDPSINRRRQNSVKTHVALSASFRSPTCGLPTGFTTDALCSNQTAGNDRCADTRYRSGPRANQLALVTIALLAALLLGAKASTAVGQDVRSHDDVIVIASRSFDIPFHINGQTSASSVKLYVSTDKGESWQIATESPLPVEKLHFEASTDGEHWFAHAITSDDEADRASLSAERKIVIDTTGPSIGLTGEANMEGTLSAQLVLDDPRQLGTLRILYATDVNRQWITLNNDSVDTEGNFKIQPSEDWKQIVLHVTALDSLGNASVQSKTFRRPRIATLPSKGLAGVGLPPVKTAAGPSDPPQLRIGPPIQSPPNQPTFTSPNSPFNANGLRPESVPERVFEQKSPSTWQDATGASPSTQPPSTRQETFGLDRFGLRGTDLQNARTRRLDSPQSRMSPIAGTTSAKVNADADQLAQLPPGGLSAKITPEGIEVLPPPNAEKEPAEPMPGNTSDTSGSSSPSQNPPQVSPQPVERIQTPDAEAANSLAKPSISLDAPQRPDTIKKALQPITPTEKPSDQTTINGSPEQIPAPAAERSEERRHRVEKAEASGREQQRQFDLAQLARSVPYRFSETNQFSLEYELEAVGATGVESVELYGSLDGGGTWQRWGADPDRQSPFDIITKGEGLFSFRIVVLGNNGLASPSPLAGDKPDIAVLVDQTPPSVRITSARYGEGDRVGSLVVEYDCSDEHLTTRPIALAFSDSLAGPWTTIAAGLQNNGVYVWPADPKLPGQIYLRIDAIDKAGNTGSYLLEQPIQTSGLAPRARILGFRTR</sequence>
<dbReference type="SUPFAM" id="SSF110296">
    <property type="entry name" value="Oligoxyloglucan reducing end-specific cellobiohydrolase"/>
    <property type="match status" value="1"/>
</dbReference>
<gene>
    <name evidence="2" type="ORF">QTN89_13015</name>
</gene>
<feature type="compositionally biased region" description="Polar residues" evidence="1">
    <location>
        <begin position="320"/>
        <end position="330"/>
    </location>
</feature>
<reference evidence="2 3" key="1">
    <citation type="submission" date="2023-06" db="EMBL/GenBank/DDBJ databases">
        <title>Roseiconus lacunae JC819 isolated from Gulf of Mannar region, Tamil Nadu.</title>
        <authorList>
            <person name="Pk S."/>
            <person name="Ch S."/>
            <person name="Ch V.R."/>
        </authorList>
    </citation>
    <scope>NUCLEOTIDE SEQUENCE [LARGE SCALE GENOMIC DNA]</scope>
    <source>
        <strain evidence="2 3">JC819</strain>
    </source>
</reference>
<dbReference type="RefSeq" id="WP_289163988.1">
    <property type="nucleotide sequence ID" value="NZ_JASZZN010000008.1"/>
</dbReference>
<evidence type="ECO:0000313" key="3">
    <source>
        <dbReference type="Proteomes" id="UP001239462"/>
    </source>
</evidence>
<feature type="compositionally biased region" description="Basic and acidic residues" evidence="1">
    <location>
        <begin position="537"/>
        <end position="556"/>
    </location>
</feature>
<feature type="region of interest" description="Disordered" evidence="1">
    <location>
        <begin position="284"/>
        <end position="475"/>
    </location>
</feature>
<name>A0ABT7PIN3_9BACT</name>
<protein>
    <submittedName>
        <fullName evidence="2">Uncharacterized protein</fullName>
    </submittedName>
</protein>
<keyword evidence="3" id="KW-1185">Reference proteome</keyword>
<proteinExistence type="predicted"/>
<evidence type="ECO:0000256" key="1">
    <source>
        <dbReference type="SAM" id="MobiDB-lite"/>
    </source>
</evidence>
<evidence type="ECO:0000313" key="2">
    <source>
        <dbReference type="EMBL" id="MDM4016357.1"/>
    </source>
</evidence>
<accession>A0ABT7PIN3</accession>
<feature type="compositionally biased region" description="Polar residues" evidence="1">
    <location>
        <begin position="347"/>
        <end position="370"/>
    </location>
</feature>
<comment type="caution">
    <text evidence="2">The sequence shown here is derived from an EMBL/GenBank/DDBJ whole genome shotgun (WGS) entry which is preliminary data.</text>
</comment>
<organism evidence="2 3">
    <name type="scientific">Roseiconus lacunae</name>
    <dbReference type="NCBI Taxonomy" id="2605694"/>
    <lineage>
        <taxon>Bacteria</taxon>
        <taxon>Pseudomonadati</taxon>
        <taxon>Planctomycetota</taxon>
        <taxon>Planctomycetia</taxon>
        <taxon>Pirellulales</taxon>
        <taxon>Pirellulaceae</taxon>
        <taxon>Roseiconus</taxon>
    </lineage>
</organism>
<dbReference type="Proteomes" id="UP001239462">
    <property type="component" value="Unassembled WGS sequence"/>
</dbReference>
<feature type="compositionally biased region" description="Polar residues" evidence="1">
    <location>
        <begin position="394"/>
        <end position="409"/>
    </location>
</feature>
<feature type="compositionally biased region" description="Low complexity" evidence="1">
    <location>
        <begin position="450"/>
        <end position="464"/>
    </location>
</feature>